<feature type="domain" description="HTH luxR-type" evidence="6">
    <location>
        <begin position="148"/>
        <end position="213"/>
    </location>
</feature>
<feature type="modified residue" description="4-aspartylphosphate" evidence="5">
    <location>
        <position position="59"/>
    </location>
</feature>
<dbReference type="PANTHER" id="PTHR43214:SF41">
    <property type="entry name" value="NITRATE_NITRITE RESPONSE REGULATOR PROTEIN NARP"/>
    <property type="match status" value="1"/>
</dbReference>
<proteinExistence type="predicted"/>
<name>A0A841R7T5_9SPIO</name>
<dbReference type="Pfam" id="PF00196">
    <property type="entry name" value="GerE"/>
    <property type="match status" value="1"/>
</dbReference>
<evidence type="ECO:0000313" key="9">
    <source>
        <dbReference type="Proteomes" id="UP000587760"/>
    </source>
</evidence>
<dbReference type="InterPro" id="IPR039420">
    <property type="entry name" value="WalR-like"/>
</dbReference>
<protein>
    <submittedName>
        <fullName evidence="8">DNA-binding NarL/FixJ family response regulator</fullName>
    </submittedName>
</protein>
<evidence type="ECO:0000256" key="3">
    <source>
        <dbReference type="ARBA" id="ARBA00023125"/>
    </source>
</evidence>
<dbReference type="RefSeq" id="WP_184745594.1">
    <property type="nucleotide sequence ID" value="NZ_JACHGJ010000002.1"/>
</dbReference>
<dbReference type="InterPro" id="IPR011006">
    <property type="entry name" value="CheY-like_superfamily"/>
</dbReference>
<dbReference type="PRINTS" id="PR00038">
    <property type="entry name" value="HTHLUXR"/>
</dbReference>
<dbReference type="GO" id="GO:0000160">
    <property type="term" value="P:phosphorelay signal transduction system"/>
    <property type="evidence" value="ECO:0007669"/>
    <property type="project" value="InterPro"/>
</dbReference>
<keyword evidence="9" id="KW-1185">Reference proteome</keyword>
<evidence type="ECO:0000256" key="1">
    <source>
        <dbReference type="ARBA" id="ARBA00022553"/>
    </source>
</evidence>
<dbReference type="GO" id="GO:0006355">
    <property type="term" value="P:regulation of DNA-templated transcription"/>
    <property type="evidence" value="ECO:0007669"/>
    <property type="project" value="InterPro"/>
</dbReference>
<evidence type="ECO:0000259" key="7">
    <source>
        <dbReference type="PROSITE" id="PS50110"/>
    </source>
</evidence>
<dbReference type="InterPro" id="IPR016032">
    <property type="entry name" value="Sig_transdc_resp-reg_C-effctor"/>
</dbReference>
<evidence type="ECO:0000313" key="8">
    <source>
        <dbReference type="EMBL" id="MBB6479925.1"/>
    </source>
</evidence>
<dbReference type="InterPro" id="IPR000792">
    <property type="entry name" value="Tscrpt_reg_LuxR_C"/>
</dbReference>
<dbReference type="EMBL" id="JACHGJ010000002">
    <property type="protein sequence ID" value="MBB6479925.1"/>
    <property type="molecule type" value="Genomic_DNA"/>
</dbReference>
<dbReference type="SMART" id="SM00421">
    <property type="entry name" value="HTH_LUXR"/>
    <property type="match status" value="1"/>
</dbReference>
<dbReference type="PROSITE" id="PS50110">
    <property type="entry name" value="RESPONSE_REGULATORY"/>
    <property type="match status" value="1"/>
</dbReference>
<dbReference type="SUPFAM" id="SSF52172">
    <property type="entry name" value="CheY-like"/>
    <property type="match status" value="1"/>
</dbReference>
<dbReference type="Proteomes" id="UP000587760">
    <property type="component" value="Unassembled WGS sequence"/>
</dbReference>
<evidence type="ECO:0000256" key="5">
    <source>
        <dbReference type="PROSITE-ProRule" id="PRU00169"/>
    </source>
</evidence>
<organism evidence="8 9">
    <name type="scientific">Spirochaeta isovalerica</name>
    <dbReference type="NCBI Taxonomy" id="150"/>
    <lineage>
        <taxon>Bacteria</taxon>
        <taxon>Pseudomonadati</taxon>
        <taxon>Spirochaetota</taxon>
        <taxon>Spirochaetia</taxon>
        <taxon>Spirochaetales</taxon>
        <taxon>Spirochaetaceae</taxon>
        <taxon>Spirochaeta</taxon>
    </lineage>
</organism>
<dbReference type="SMART" id="SM00448">
    <property type="entry name" value="REC"/>
    <property type="match status" value="1"/>
</dbReference>
<evidence type="ECO:0000256" key="4">
    <source>
        <dbReference type="ARBA" id="ARBA00023163"/>
    </source>
</evidence>
<keyword evidence="4" id="KW-0804">Transcription</keyword>
<dbReference type="AlphaFoldDB" id="A0A841R7T5"/>
<dbReference type="InterPro" id="IPR058245">
    <property type="entry name" value="NreC/VraR/RcsB-like_REC"/>
</dbReference>
<dbReference type="CDD" id="cd17535">
    <property type="entry name" value="REC_NarL-like"/>
    <property type="match status" value="1"/>
</dbReference>
<feature type="domain" description="Response regulatory" evidence="7">
    <location>
        <begin position="8"/>
        <end position="124"/>
    </location>
</feature>
<sequence length="218" mass="24737">MPSKGIIEFLVVDDHPIFRQGLVALLESELRYKVKGQAGSAREAEQFLSGEQVDIILLDMSLGDSKGIDLIRDLKSKYPSIPILVISMHDELIYAERVLKAGASGYIMKEEAWAVTLEAIQKVLNGKVHVSQNINQRLLSKMYSQKDETLPEELLSDREFEVLEYMGQGYGTGEISESMNLSVKTVSTYRDHIKEKLQLSSAAQVRRYAVKWWQSRRT</sequence>
<dbReference type="Gene3D" id="3.40.50.2300">
    <property type="match status" value="1"/>
</dbReference>
<dbReference type="CDD" id="cd06170">
    <property type="entry name" value="LuxR_C_like"/>
    <property type="match status" value="1"/>
</dbReference>
<gene>
    <name evidence="8" type="ORF">HNR50_001583</name>
</gene>
<comment type="caution">
    <text evidence="8">The sequence shown here is derived from an EMBL/GenBank/DDBJ whole genome shotgun (WGS) entry which is preliminary data.</text>
</comment>
<keyword evidence="3 8" id="KW-0238">DNA-binding</keyword>
<dbReference type="PROSITE" id="PS50043">
    <property type="entry name" value="HTH_LUXR_2"/>
    <property type="match status" value="1"/>
</dbReference>
<keyword evidence="2" id="KW-0805">Transcription regulation</keyword>
<reference evidence="8 9" key="1">
    <citation type="submission" date="2020-08" db="EMBL/GenBank/DDBJ databases">
        <title>Genomic Encyclopedia of Type Strains, Phase IV (KMG-IV): sequencing the most valuable type-strain genomes for metagenomic binning, comparative biology and taxonomic classification.</title>
        <authorList>
            <person name="Goeker M."/>
        </authorList>
    </citation>
    <scope>NUCLEOTIDE SEQUENCE [LARGE SCALE GENOMIC DNA]</scope>
    <source>
        <strain evidence="8 9">DSM 2461</strain>
    </source>
</reference>
<dbReference type="PROSITE" id="PS00622">
    <property type="entry name" value="HTH_LUXR_1"/>
    <property type="match status" value="1"/>
</dbReference>
<accession>A0A841R7T5</accession>
<evidence type="ECO:0000259" key="6">
    <source>
        <dbReference type="PROSITE" id="PS50043"/>
    </source>
</evidence>
<dbReference type="GO" id="GO:0003677">
    <property type="term" value="F:DNA binding"/>
    <property type="evidence" value="ECO:0007669"/>
    <property type="project" value="UniProtKB-KW"/>
</dbReference>
<dbReference type="SUPFAM" id="SSF46894">
    <property type="entry name" value="C-terminal effector domain of the bipartite response regulators"/>
    <property type="match status" value="1"/>
</dbReference>
<dbReference type="PANTHER" id="PTHR43214">
    <property type="entry name" value="TWO-COMPONENT RESPONSE REGULATOR"/>
    <property type="match status" value="1"/>
</dbReference>
<keyword evidence="1 5" id="KW-0597">Phosphoprotein</keyword>
<dbReference type="InterPro" id="IPR001789">
    <property type="entry name" value="Sig_transdc_resp-reg_receiver"/>
</dbReference>
<evidence type="ECO:0000256" key="2">
    <source>
        <dbReference type="ARBA" id="ARBA00023015"/>
    </source>
</evidence>
<dbReference type="Pfam" id="PF00072">
    <property type="entry name" value="Response_reg"/>
    <property type="match status" value="1"/>
</dbReference>